<dbReference type="Proteomes" id="UP000070501">
    <property type="component" value="Unassembled WGS sequence"/>
</dbReference>
<accession>A0A136JGF5</accession>
<dbReference type="AlphaFoldDB" id="A0A136JGF5"/>
<evidence type="ECO:0000313" key="4">
    <source>
        <dbReference type="Proteomes" id="UP000070501"/>
    </source>
</evidence>
<gene>
    <name evidence="3" type="ORF">Micbo1qcDRAFT_218136</name>
</gene>
<protein>
    <recommendedName>
        <fullName evidence="2">F-box domain-containing protein</fullName>
    </recommendedName>
</protein>
<evidence type="ECO:0000256" key="1">
    <source>
        <dbReference type="SAM" id="MobiDB-lite"/>
    </source>
</evidence>
<name>A0A136JGF5_9PEZI</name>
<sequence>MAATASLTTLPPELVSRLLGFTDPETHLSLALASKHMRNMLSNSLGYHARCHRRFHALSDISPSSLPHLLAEGRLNRTALWHVRSLEIWGARRSWDDWEKAHDLVLPEGSDTASPECQGRDELASPRPYGPGYFTQDELDAFMGILEDEMHFDHATAYWWRASIEDGCDIALKGIVAAVCPRLEDFRIVWAPVKIAQDDDHGYFERLKDPKEQVVENTVASPVYQELDLRFIGQSIRAVASSGGGLVWPPGFASLRRLAVGIRSLALPDNTPEGPEGTCWLNSTAIVPFFTLPQLESLYAAGLSWAERDPGAEDDVEITYTDPILEDCLSNIRELFFSDSAMMYPTVTRFIKACKSLKSLAFQKCDLRSFEIASLHGPLVSHAEMFRGLTTYACDLEGYRSDFCDPEDLPELSTFSAFDLAMFGIEYVVDEAEKAGGAVAMFTKRFASWLRACPSRHINVTRLSPAKAFCHELRLQELLDDALAHIFENEMVEDRDAFKLKAIFLHEVEVPDADRFRFRKAIVAGKKVGVDVITTATPVPDEVQSLLPRGASEQDLKSSPWQGHPWVMALQVHPERGIEPAGCNACGRCQVCYGRYPEKLWRERDAGTYFTEENLQDWKAQDADWWVKIDIKDQFSYRVQI</sequence>
<evidence type="ECO:0000313" key="3">
    <source>
        <dbReference type="EMBL" id="KXJ96247.1"/>
    </source>
</evidence>
<feature type="region of interest" description="Disordered" evidence="1">
    <location>
        <begin position="107"/>
        <end position="129"/>
    </location>
</feature>
<dbReference type="PROSITE" id="PS50181">
    <property type="entry name" value="FBOX"/>
    <property type="match status" value="1"/>
</dbReference>
<proteinExistence type="predicted"/>
<dbReference type="OrthoDB" id="4771009at2759"/>
<dbReference type="EMBL" id="KQ964246">
    <property type="protein sequence ID" value="KXJ96247.1"/>
    <property type="molecule type" value="Genomic_DNA"/>
</dbReference>
<feature type="domain" description="F-box" evidence="2">
    <location>
        <begin position="4"/>
        <end position="50"/>
    </location>
</feature>
<dbReference type="InterPro" id="IPR001810">
    <property type="entry name" value="F-box_dom"/>
</dbReference>
<organism evidence="3 4">
    <name type="scientific">Microdochium bolleyi</name>
    <dbReference type="NCBI Taxonomy" id="196109"/>
    <lineage>
        <taxon>Eukaryota</taxon>
        <taxon>Fungi</taxon>
        <taxon>Dikarya</taxon>
        <taxon>Ascomycota</taxon>
        <taxon>Pezizomycotina</taxon>
        <taxon>Sordariomycetes</taxon>
        <taxon>Xylariomycetidae</taxon>
        <taxon>Xylariales</taxon>
        <taxon>Microdochiaceae</taxon>
        <taxon>Microdochium</taxon>
    </lineage>
</organism>
<dbReference type="InParanoid" id="A0A136JGF5"/>
<evidence type="ECO:0000259" key="2">
    <source>
        <dbReference type="PROSITE" id="PS50181"/>
    </source>
</evidence>
<keyword evidence="4" id="KW-1185">Reference proteome</keyword>
<dbReference type="InterPro" id="IPR036047">
    <property type="entry name" value="F-box-like_dom_sf"/>
</dbReference>
<dbReference type="SUPFAM" id="SSF81383">
    <property type="entry name" value="F-box domain"/>
    <property type="match status" value="1"/>
</dbReference>
<reference evidence="4" key="1">
    <citation type="submission" date="2016-02" db="EMBL/GenBank/DDBJ databases">
        <title>Draft genome sequence of Microdochium bolleyi, a fungal endophyte of beachgrass.</title>
        <authorList>
            <consortium name="DOE Joint Genome Institute"/>
            <person name="David A.S."/>
            <person name="May G."/>
            <person name="Haridas S."/>
            <person name="Lim J."/>
            <person name="Wang M."/>
            <person name="Labutti K."/>
            <person name="Lipzen A."/>
            <person name="Barry K."/>
            <person name="Grigoriev I.V."/>
        </authorList>
    </citation>
    <scope>NUCLEOTIDE SEQUENCE [LARGE SCALE GENOMIC DNA]</scope>
    <source>
        <strain evidence="4">J235TASD1</strain>
    </source>
</reference>